<proteinExistence type="predicted"/>
<dbReference type="WBParaSite" id="nRc.2.0.1.t27242-RA">
    <property type="protein sequence ID" value="nRc.2.0.1.t27242-RA"/>
    <property type="gene ID" value="nRc.2.0.1.g27242"/>
</dbReference>
<dbReference type="Pfam" id="PF00014">
    <property type="entry name" value="Kunitz_BPTI"/>
    <property type="match status" value="1"/>
</dbReference>
<feature type="chain" id="PRO_5037079315" evidence="1">
    <location>
        <begin position="21"/>
        <end position="185"/>
    </location>
</feature>
<keyword evidence="1" id="KW-0732">Signal</keyword>
<evidence type="ECO:0000256" key="1">
    <source>
        <dbReference type="SAM" id="SignalP"/>
    </source>
</evidence>
<dbReference type="PANTHER" id="PTHR47248">
    <property type="entry name" value="PROTEIN CBG06772"/>
    <property type="match status" value="1"/>
</dbReference>
<keyword evidence="3" id="KW-1185">Reference proteome</keyword>
<dbReference type="PROSITE" id="PS00280">
    <property type="entry name" value="BPTI_KUNITZ_1"/>
    <property type="match status" value="1"/>
</dbReference>
<dbReference type="CDD" id="cd00109">
    <property type="entry name" value="Kunitz-type"/>
    <property type="match status" value="1"/>
</dbReference>
<feature type="signal peptide" evidence="1">
    <location>
        <begin position="1"/>
        <end position="20"/>
    </location>
</feature>
<dbReference type="InterPro" id="IPR020901">
    <property type="entry name" value="Prtase_inh_Kunz-CS"/>
</dbReference>
<dbReference type="AlphaFoldDB" id="A0A915JMC4"/>
<dbReference type="GO" id="GO:0004867">
    <property type="term" value="F:serine-type endopeptidase inhibitor activity"/>
    <property type="evidence" value="ECO:0007669"/>
    <property type="project" value="InterPro"/>
</dbReference>
<dbReference type="PANTHER" id="PTHR47248:SF9">
    <property type="entry name" value="BPTI_KUNITZ INHIBITOR DOMAIN-CONTAINING PROTEIN"/>
    <property type="match status" value="1"/>
</dbReference>
<dbReference type="PROSITE" id="PS50279">
    <property type="entry name" value="BPTI_KUNITZ_2"/>
    <property type="match status" value="1"/>
</dbReference>
<dbReference type="InterPro" id="IPR036880">
    <property type="entry name" value="Kunitz_BPTI_sf"/>
</dbReference>
<feature type="domain" description="BPTI/Kunitz inhibitor" evidence="2">
    <location>
        <begin position="22"/>
        <end position="75"/>
    </location>
</feature>
<dbReference type="PRINTS" id="PR00759">
    <property type="entry name" value="BASICPTASE"/>
</dbReference>
<evidence type="ECO:0000259" key="2">
    <source>
        <dbReference type="PROSITE" id="PS50279"/>
    </source>
</evidence>
<evidence type="ECO:0000313" key="4">
    <source>
        <dbReference type="WBParaSite" id="nRc.2.0.1.t27242-RA"/>
    </source>
</evidence>
<dbReference type="Gene3D" id="4.10.410.10">
    <property type="entry name" value="Pancreatic trypsin inhibitor Kunitz domain"/>
    <property type="match status" value="1"/>
</dbReference>
<organism evidence="3 4">
    <name type="scientific">Romanomermis culicivorax</name>
    <name type="common">Nematode worm</name>
    <dbReference type="NCBI Taxonomy" id="13658"/>
    <lineage>
        <taxon>Eukaryota</taxon>
        <taxon>Metazoa</taxon>
        <taxon>Ecdysozoa</taxon>
        <taxon>Nematoda</taxon>
        <taxon>Enoplea</taxon>
        <taxon>Dorylaimia</taxon>
        <taxon>Mermithida</taxon>
        <taxon>Mermithoidea</taxon>
        <taxon>Mermithidae</taxon>
        <taxon>Romanomermis</taxon>
    </lineage>
</organism>
<reference evidence="4" key="1">
    <citation type="submission" date="2022-11" db="UniProtKB">
        <authorList>
            <consortium name="WormBaseParasite"/>
        </authorList>
    </citation>
    <scope>IDENTIFICATION</scope>
</reference>
<name>A0A915JMC4_ROMCU</name>
<dbReference type="SUPFAM" id="SSF57362">
    <property type="entry name" value="BPTI-like"/>
    <property type="match status" value="1"/>
</dbReference>
<accession>A0A915JMC4</accession>
<dbReference type="Proteomes" id="UP000887565">
    <property type="component" value="Unplaced"/>
</dbReference>
<evidence type="ECO:0000313" key="3">
    <source>
        <dbReference type="Proteomes" id="UP000887565"/>
    </source>
</evidence>
<sequence>MFKLFVFSTFIYYLLVAVHGDCSMDKDKGNSSCGSKPSIRWYFNQKKFRCMVFTYMGCGGNDNNFESLDACQGKCHPADGLACFSASFSPPAPMPAGALRLGPHWCQIIGCPTGYQCQTGGLISQCCNSATENWFREADNPKCKNGQTALQLGGHIAVADSCSDLSCPQGQTCEITNQLFAKCCK</sequence>
<dbReference type="OMA" id="CKPADQF"/>
<protein>
    <submittedName>
        <fullName evidence="4">BPTI/Kunitz inhibitor domain-containing protein</fullName>
    </submittedName>
</protein>
<dbReference type="InterPro" id="IPR002223">
    <property type="entry name" value="Kunitz_BPTI"/>
</dbReference>
<dbReference type="SMART" id="SM00131">
    <property type="entry name" value="KU"/>
    <property type="match status" value="1"/>
</dbReference>
<dbReference type="InterPro" id="IPR052861">
    <property type="entry name" value="BPTI/Kunitz_domain"/>
</dbReference>